<name>A0ACC3D6A4_9PEZI</name>
<proteinExistence type="predicted"/>
<reference evidence="1" key="1">
    <citation type="submission" date="2024-09" db="EMBL/GenBank/DDBJ databases">
        <title>Black Yeasts Isolated from many extreme environments.</title>
        <authorList>
            <person name="Coleine C."/>
            <person name="Stajich J.E."/>
            <person name="Selbmann L."/>
        </authorList>
    </citation>
    <scope>NUCLEOTIDE SEQUENCE</scope>
    <source>
        <strain evidence="1">CCFEE 5737</strain>
    </source>
</reference>
<comment type="caution">
    <text evidence="1">The sequence shown here is derived from an EMBL/GenBank/DDBJ whole genome shotgun (WGS) entry which is preliminary data.</text>
</comment>
<dbReference type="EMBL" id="JAWDJW010007319">
    <property type="protein sequence ID" value="KAK3062377.1"/>
    <property type="molecule type" value="Genomic_DNA"/>
</dbReference>
<keyword evidence="2" id="KW-1185">Reference proteome</keyword>
<organism evidence="1 2">
    <name type="scientific">Coniosporium uncinatum</name>
    <dbReference type="NCBI Taxonomy" id="93489"/>
    <lineage>
        <taxon>Eukaryota</taxon>
        <taxon>Fungi</taxon>
        <taxon>Dikarya</taxon>
        <taxon>Ascomycota</taxon>
        <taxon>Pezizomycotina</taxon>
        <taxon>Dothideomycetes</taxon>
        <taxon>Dothideomycetes incertae sedis</taxon>
        <taxon>Coniosporium</taxon>
    </lineage>
</organism>
<gene>
    <name evidence="1" type="ORF">LTS18_004168</name>
</gene>
<evidence type="ECO:0000313" key="2">
    <source>
        <dbReference type="Proteomes" id="UP001186974"/>
    </source>
</evidence>
<evidence type="ECO:0000313" key="1">
    <source>
        <dbReference type="EMBL" id="KAK3062377.1"/>
    </source>
</evidence>
<dbReference type="Proteomes" id="UP001186974">
    <property type="component" value="Unassembled WGS sequence"/>
</dbReference>
<sequence>MNGIGIITRIAPNMLADRVTGPLNTMIPFGVCSGIMMFAWSGVHTETSLWIFGAIYGFVAAGMQSLFPAVLASLTEDPKKVGTRMGMGFSIVSVACLTGTPLGGALIESKDGEYLYAQMWAGGSLILGSLTLVAARVAKTGWKLKVKI</sequence>
<accession>A0ACC3D6A4</accession>
<protein>
    <submittedName>
        <fullName evidence="1">Uncharacterized protein</fullName>
    </submittedName>
</protein>